<dbReference type="AlphaFoldDB" id="A0A2H5A425"/>
<accession>A0A2H5A425</accession>
<keyword evidence="1" id="KW-1133">Transmembrane helix</keyword>
<evidence type="ECO:0000256" key="1">
    <source>
        <dbReference type="SAM" id="Phobius"/>
    </source>
</evidence>
<gene>
    <name evidence="2" type="ORF">BVU17_18020</name>
</gene>
<evidence type="ECO:0000313" key="3">
    <source>
        <dbReference type="Proteomes" id="UP000242917"/>
    </source>
</evidence>
<dbReference type="Proteomes" id="UP000242917">
    <property type="component" value="Plasmid pNYT1"/>
</dbReference>
<evidence type="ECO:0000313" key="2">
    <source>
        <dbReference type="EMBL" id="AUG49473.1"/>
    </source>
</evidence>
<proteinExistence type="predicted"/>
<reference evidence="2 3" key="1">
    <citation type="submission" date="2017-01" db="EMBL/GenBank/DDBJ databases">
        <title>A Red Light-Sensitive Sensory Rhodopsin I From Haloarcula taiwanensis, A New Haloarchaeon Isolated From Taiwan.</title>
        <authorList>
            <person name="Yang C.-S."/>
            <person name="Han Y.-A."/>
            <person name="Chen P.-C."/>
            <person name="Ng W.V."/>
            <person name="Chen T.-W."/>
        </authorList>
    </citation>
    <scope>NUCLEOTIDE SEQUENCE [LARGE SCALE GENOMIC DNA]</scope>
    <source>
        <strain evidence="2 3">Taiwanensis</strain>
        <plasmid evidence="2 3">pNYT1</plasmid>
    </source>
</reference>
<keyword evidence="1" id="KW-0472">Membrane</keyword>
<sequence length="146" mass="16338">MVEMATAGGEGKFEGEFQKQPEFDVIGDSPASAENIKYTALLSYHYEQSMRYFDIATIAAFVIFLTKLYTAEEITGLVVSAGVVSICSIVVLRVWMRRYFESKTPTEYARKDLLFTFQGLTIRKGDLAIITANFVPVVCLVILDNL</sequence>
<name>A0A2H5A425_9EURY</name>
<feature type="transmembrane region" description="Helical" evidence="1">
    <location>
        <begin position="52"/>
        <end position="70"/>
    </location>
</feature>
<keyword evidence="2" id="KW-0614">Plasmid</keyword>
<dbReference type="KEGG" id="hta:BVU17_18020"/>
<feature type="transmembrane region" description="Helical" evidence="1">
    <location>
        <begin position="76"/>
        <end position="95"/>
    </location>
</feature>
<dbReference type="EMBL" id="CP019156">
    <property type="protein sequence ID" value="AUG49473.1"/>
    <property type="molecule type" value="Genomic_DNA"/>
</dbReference>
<organism evidence="2 3">
    <name type="scientific">Haloarcula taiwanensis</name>
    <dbReference type="NCBI Taxonomy" id="1932004"/>
    <lineage>
        <taxon>Archaea</taxon>
        <taxon>Methanobacteriati</taxon>
        <taxon>Methanobacteriota</taxon>
        <taxon>Stenosarchaea group</taxon>
        <taxon>Halobacteria</taxon>
        <taxon>Halobacteriales</taxon>
        <taxon>Haloarculaceae</taxon>
        <taxon>Haloarcula</taxon>
    </lineage>
</organism>
<keyword evidence="3" id="KW-1185">Reference proteome</keyword>
<geneLocation type="plasmid" evidence="2 3">
    <name>pNYT1</name>
</geneLocation>
<keyword evidence="1" id="KW-0812">Transmembrane</keyword>
<protein>
    <submittedName>
        <fullName evidence="2">Uncharacterized protein</fullName>
    </submittedName>
</protein>